<dbReference type="WBParaSite" id="nRc.2.0.1.t30390-RA">
    <property type="protein sequence ID" value="nRc.2.0.1.t30390-RA"/>
    <property type="gene ID" value="nRc.2.0.1.g30390"/>
</dbReference>
<keyword evidence="1" id="KW-1185">Reference proteome</keyword>
<dbReference type="Proteomes" id="UP000887565">
    <property type="component" value="Unplaced"/>
</dbReference>
<evidence type="ECO:0000313" key="1">
    <source>
        <dbReference type="Proteomes" id="UP000887565"/>
    </source>
</evidence>
<proteinExistence type="predicted"/>
<name>A0A915JVG2_ROMCU</name>
<sequence>DWANYEEFRDDKTPKAKSKIFESEAKKRKSKEEKVVSASTNSVIIADDEHVIFF</sequence>
<reference evidence="2" key="1">
    <citation type="submission" date="2022-11" db="UniProtKB">
        <authorList>
            <consortium name="WormBaseParasite"/>
        </authorList>
    </citation>
    <scope>IDENTIFICATION</scope>
</reference>
<dbReference type="AlphaFoldDB" id="A0A915JVG2"/>
<protein>
    <submittedName>
        <fullName evidence="2">Uncharacterized protein</fullName>
    </submittedName>
</protein>
<organism evidence="1 2">
    <name type="scientific">Romanomermis culicivorax</name>
    <name type="common">Nematode worm</name>
    <dbReference type="NCBI Taxonomy" id="13658"/>
    <lineage>
        <taxon>Eukaryota</taxon>
        <taxon>Metazoa</taxon>
        <taxon>Ecdysozoa</taxon>
        <taxon>Nematoda</taxon>
        <taxon>Enoplea</taxon>
        <taxon>Dorylaimia</taxon>
        <taxon>Mermithida</taxon>
        <taxon>Mermithoidea</taxon>
        <taxon>Mermithidae</taxon>
        <taxon>Romanomermis</taxon>
    </lineage>
</organism>
<accession>A0A915JVG2</accession>
<evidence type="ECO:0000313" key="2">
    <source>
        <dbReference type="WBParaSite" id="nRc.2.0.1.t30390-RA"/>
    </source>
</evidence>